<dbReference type="AlphaFoldDB" id="A0A1G2G4S7"/>
<feature type="transmembrane region" description="Helical" evidence="1">
    <location>
        <begin position="61"/>
        <end position="84"/>
    </location>
</feature>
<dbReference type="Proteomes" id="UP000177785">
    <property type="component" value="Unassembled WGS sequence"/>
</dbReference>
<evidence type="ECO:0008006" key="4">
    <source>
        <dbReference type="Google" id="ProtNLM"/>
    </source>
</evidence>
<dbReference type="STRING" id="1802115.A2756_03725"/>
<accession>A0A1G2G4S7</accession>
<dbReference type="EMBL" id="MHNL01000011">
    <property type="protein sequence ID" value="OGZ44950.1"/>
    <property type="molecule type" value="Genomic_DNA"/>
</dbReference>
<sequence length="635" mass="69515">MGRVDELKNRLFRQEEHFEERVGDPRLDPAEVQKSPHTWADAPQDEIQAFWLRKRQRRRRAFIWGISITLVLVLAGAGAAFYFLQNVGRVNTKNVDLEIIAPERITAGDRIAYEVRFKNNNQTVLESVELTFDYPEGALPIFGSPPKGKFRDRRDIGRLNIGEERTERFEAYLLGKEGTKLTAKASLEYRPSNSSARFGNDADLSTLVDRSPIGVSIEFPDEINVGQEVVLEARYVSTAETVFKNISLNLEYPEGFEFVASDPAPQKNNNTWNLGDLSPGQSGTITVRGVLNGTANDHKNIDAKIGIFNSEVNTWTIYGDAQKIVLLRAPLLSIDAFVNNSKDHVAAPGESVSVTFAWKNNLKVTVTDVTIEAELAGRIFDYGSVKVQQGVMDGATRKVVWNGFSSPALKFVEPGKSGTVSFTVKLLSDLPIADANDRNFTASVSGRIATNVIPQGYEGIDISGKSSVTFKTTTRLGIAARGYYYTSLLPNSGPLPPQVGEETTYMITLSLSNLSNDVENVVVTTGLPSYVKWKETVNPPDAAIRYNANTGEIAWDVGLLEAGTGRVRPAREVSFQVGIIPGPNLVGTSPDLTGKIVVNGRDTFTGQSLQGLASKITTAVHTDLRVLPNQYSVAP</sequence>
<evidence type="ECO:0000256" key="1">
    <source>
        <dbReference type="SAM" id="Phobius"/>
    </source>
</evidence>
<reference evidence="2 3" key="1">
    <citation type="journal article" date="2016" name="Nat. Commun.">
        <title>Thousands of microbial genomes shed light on interconnected biogeochemical processes in an aquifer system.</title>
        <authorList>
            <person name="Anantharaman K."/>
            <person name="Brown C.T."/>
            <person name="Hug L.A."/>
            <person name="Sharon I."/>
            <person name="Castelle C.J."/>
            <person name="Probst A.J."/>
            <person name="Thomas B.C."/>
            <person name="Singh A."/>
            <person name="Wilkins M.J."/>
            <person name="Karaoz U."/>
            <person name="Brodie E.L."/>
            <person name="Williams K.H."/>
            <person name="Hubbard S.S."/>
            <person name="Banfield J.F."/>
        </authorList>
    </citation>
    <scope>NUCLEOTIDE SEQUENCE [LARGE SCALE GENOMIC DNA]</scope>
</reference>
<evidence type="ECO:0000313" key="3">
    <source>
        <dbReference type="Proteomes" id="UP000177785"/>
    </source>
</evidence>
<keyword evidence="1" id="KW-1133">Transmembrane helix</keyword>
<comment type="caution">
    <text evidence="2">The sequence shown here is derived from an EMBL/GenBank/DDBJ whole genome shotgun (WGS) entry which is preliminary data.</text>
</comment>
<organism evidence="2 3">
    <name type="scientific">Candidatus Ryanbacteria bacterium RIFCSPHIGHO2_01_FULL_48_27</name>
    <dbReference type="NCBI Taxonomy" id="1802115"/>
    <lineage>
        <taxon>Bacteria</taxon>
        <taxon>Candidatus Ryaniibacteriota</taxon>
    </lineage>
</organism>
<keyword evidence="1" id="KW-0472">Membrane</keyword>
<keyword evidence="1" id="KW-0812">Transmembrane</keyword>
<evidence type="ECO:0000313" key="2">
    <source>
        <dbReference type="EMBL" id="OGZ44950.1"/>
    </source>
</evidence>
<name>A0A1G2G4S7_9BACT</name>
<protein>
    <recommendedName>
        <fullName evidence="4">DUF11 domain-containing protein</fullName>
    </recommendedName>
</protein>
<proteinExistence type="predicted"/>
<gene>
    <name evidence="2" type="ORF">A2756_03725</name>
</gene>